<reference evidence="2" key="1">
    <citation type="journal article" date="2019" name="Int. J. Syst. Evol. Microbiol.">
        <title>The Global Catalogue of Microorganisms (GCM) 10K type strain sequencing project: providing services to taxonomists for standard genome sequencing and annotation.</title>
        <authorList>
            <consortium name="The Broad Institute Genomics Platform"/>
            <consortium name="The Broad Institute Genome Sequencing Center for Infectious Disease"/>
            <person name="Wu L."/>
            <person name="Ma J."/>
        </authorList>
    </citation>
    <scope>NUCLEOTIDE SEQUENCE [LARGE SCALE GENOMIC DNA]</scope>
    <source>
        <strain evidence="2">CCUG 54520</strain>
    </source>
</reference>
<dbReference type="GO" id="GO:0016787">
    <property type="term" value="F:hydrolase activity"/>
    <property type="evidence" value="ECO:0007669"/>
    <property type="project" value="UniProtKB-KW"/>
</dbReference>
<protein>
    <submittedName>
        <fullName evidence="1">Alpha/beta hydrolase</fullName>
    </submittedName>
</protein>
<dbReference type="InterPro" id="IPR000801">
    <property type="entry name" value="Esterase-like"/>
</dbReference>
<keyword evidence="2" id="KW-1185">Reference proteome</keyword>
<gene>
    <name evidence="1" type="ORF">ACFO6S_16740</name>
</gene>
<dbReference type="PANTHER" id="PTHR48098:SF1">
    <property type="entry name" value="DIACYLGLYCEROL ACYLTRANSFERASE_MYCOLYLTRANSFERASE AG85A"/>
    <property type="match status" value="1"/>
</dbReference>
<organism evidence="1 2">
    <name type="scientific">Rhodococcus kronopolitis</name>
    <dbReference type="NCBI Taxonomy" id="1460226"/>
    <lineage>
        <taxon>Bacteria</taxon>
        <taxon>Bacillati</taxon>
        <taxon>Actinomycetota</taxon>
        <taxon>Actinomycetes</taxon>
        <taxon>Mycobacteriales</taxon>
        <taxon>Nocardiaceae</taxon>
        <taxon>Rhodococcus</taxon>
    </lineage>
</organism>
<dbReference type="InterPro" id="IPR029058">
    <property type="entry name" value="AB_hydrolase_fold"/>
</dbReference>
<dbReference type="Pfam" id="PF00756">
    <property type="entry name" value="Esterase"/>
    <property type="match status" value="1"/>
</dbReference>
<name>A0ABV9FWG0_9NOCA</name>
<comment type="caution">
    <text evidence="1">The sequence shown here is derived from an EMBL/GenBank/DDBJ whole genome shotgun (WGS) entry which is preliminary data.</text>
</comment>
<sequence length="339" mass="37111">MHGPTRWHDTTRLLGIVRRGRRSLRSTVLLVIAALVLPVGIALGTAAPAAADPYTRLHEDWVPAPGGVGAIKVRIWLAANGSNRAVYLLDGLRATDDVSGWEHETNAAWLSDHGVNVVEPVGGQSSFYSDWYAPNNFTNQPYTYMWESFLTQNLPNHLARNYGISRTSNAVVGLSMGGNAALILAAHHRNQFTFAGALSGYLNLSAPGMREAIRVAMLNAGLYNSDAMWGPPWDRAWLDHDPFVQAEGLRGLPMWIAAGSGLPGPHDQPQYPIDYVNTATAMGLEALSLAQTRAFQVQLMVMGIDTAHFDFPPVGTHSWPYWQDQLWAMLPMMRDAISG</sequence>
<dbReference type="InterPro" id="IPR050583">
    <property type="entry name" value="Mycobacterial_A85_antigen"/>
</dbReference>
<dbReference type="SUPFAM" id="SSF53474">
    <property type="entry name" value="alpha/beta-Hydrolases"/>
    <property type="match status" value="1"/>
</dbReference>
<dbReference type="Proteomes" id="UP001595914">
    <property type="component" value="Unassembled WGS sequence"/>
</dbReference>
<evidence type="ECO:0000313" key="2">
    <source>
        <dbReference type="Proteomes" id="UP001595914"/>
    </source>
</evidence>
<dbReference type="PANTHER" id="PTHR48098">
    <property type="entry name" value="ENTEROCHELIN ESTERASE-RELATED"/>
    <property type="match status" value="1"/>
</dbReference>
<dbReference type="EMBL" id="JBHSFO010000010">
    <property type="protein sequence ID" value="MFC4605348.1"/>
    <property type="molecule type" value="Genomic_DNA"/>
</dbReference>
<accession>A0ABV9FWG0</accession>
<dbReference type="Gene3D" id="3.40.50.1820">
    <property type="entry name" value="alpha/beta hydrolase"/>
    <property type="match status" value="1"/>
</dbReference>
<keyword evidence="1" id="KW-0378">Hydrolase</keyword>
<evidence type="ECO:0000313" key="1">
    <source>
        <dbReference type="EMBL" id="MFC4605348.1"/>
    </source>
</evidence>
<proteinExistence type="predicted"/>
<dbReference type="RefSeq" id="WP_378418876.1">
    <property type="nucleotide sequence ID" value="NZ_JBHSFO010000010.1"/>
</dbReference>